<evidence type="ECO:0000313" key="5">
    <source>
        <dbReference type="Proteomes" id="UP000658613"/>
    </source>
</evidence>
<feature type="compositionally biased region" description="Polar residues" evidence="1">
    <location>
        <begin position="1"/>
        <end position="12"/>
    </location>
</feature>
<sequence>MAAAGSSQSHPSTDAMPPVQYSPQQKPRQVLPPAQPTQYWQPQQEYREDYRTGYLDQSYIPPTAPPTAPPTYATGESRTKWLTWSLVPVAIIGLGVPIGFYAAGLINKDNGGATNADAPTTSSTVAAPETITVTTEAEPSEEEHVDADEEEETDSGDDGEPTVEILVPYGSHAAEFPASADARLRTVDVRAGSHPDEGFDRVAFEFEGTGTPGFRIHYTATDNLEITVVGTSRDFSTVYGDGGSYGVSAGVVTDVFGGGVADDETEFVIETDQRYDFQVLRLTNPPRIAVDLRR</sequence>
<name>A0A931GXK8_9CORY</name>
<comment type="caution">
    <text evidence="4">The sequence shown here is derived from an EMBL/GenBank/DDBJ whole genome shotgun (WGS) entry which is preliminary data.</text>
</comment>
<organism evidence="4 5">
    <name type="scientific">Corynebacterium aquatimens</name>
    <dbReference type="NCBI Taxonomy" id="1190508"/>
    <lineage>
        <taxon>Bacteria</taxon>
        <taxon>Bacillati</taxon>
        <taxon>Actinomycetota</taxon>
        <taxon>Actinomycetes</taxon>
        <taxon>Mycobacteriales</taxon>
        <taxon>Corynebacteriaceae</taxon>
        <taxon>Corynebacterium</taxon>
    </lineage>
</organism>
<dbReference type="RefSeq" id="WP_376993201.1">
    <property type="nucleotide sequence ID" value="NZ_JAHCBD010000020.1"/>
</dbReference>
<evidence type="ECO:0000256" key="2">
    <source>
        <dbReference type="SAM" id="Phobius"/>
    </source>
</evidence>
<dbReference type="AlphaFoldDB" id="A0A931GXK8"/>
<evidence type="ECO:0000259" key="3">
    <source>
        <dbReference type="Pfam" id="PF24837"/>
    </source>
</evidence>
<dbReference type="InterPro" id="IPR056303">
    <property type="entry name" value="AMIN-like"/>
</dbReference>
<keyword evidence="2" id="KW-0812">Transmembrane</keyword>
<feature type="region of interest" description="Disordered" evidence="1">
    <location>
        <begin position="135"/>
        <end position="161"/>
    </location>
</feature>
<keyword evidence="2" id="KW-0472">Membrane</keyword>
<protein>
    <recommendedName>
        <fullName evidence="3">AMIN-like domain-containing protein</fullName>
    </recommendedName>
</protein>
<dbReference type="Pfam" id="PF24837">
    <property type="entry name" value="AMIN-like"/>
    <property type="match status" value="1"/>
</dbReference>
<dbReference type="EMBL" id="JADOUE010000001">
    <property type="protein sequence ID" value="MBG6121829.1"/>
    <property type="molecule type" value="Genomic_DNA"/>
</dbReference>
<feature type="region of interest" description="Disordered" evidence="1">
    <location>
        <begin position="1"/>
        <end position="47"/>
    </location>
</feature>
<gene>
    <name evidence="4" type="ORF">IW254_000798</name>
</gene>
<proteinExistence type="predicted"/>
<accession>A0A931GXK8</accession>
<keyword evidence="2" id="KW-1133">Transmembrane helix</keyword>
<keyword evidence="5" id="KW-1185">Reference proteome</keyword>
<evidence type="ECO:0000313" key="4">
    <source>
        <dbReference type="EMBL" id="MBG6121829.1"/>
    </source>
</evidence>
<evidence type="ECO:0000256" key="1">
    <source>
        <dbReference type="SAM" id="MobiDB-lite"/>
    </source>
</evidence>
<feature type="domain" description="AMIN-like" evidence="3">
    <location>
        <begin position="186"/>
        <end position="293"/>
    </location>
</feature>
<feature type="compositionally biased region" description="Acidic residues" evidence="1">
    <location>
        <begin position="138"/>
        <end position="161"/>
    </location>
</feature>
<dbReference type="Proteomes" id="UP000658613">
    <property type="component" value="Unassembled WGS sequence"/>
</dbReference>
<reference evidence="4" key="1">
    <citation type="submission" date="2020-11" db="EMBL/GenBank/DDBJ databases">
        <title>Sequencing the genomes of 1000 actinobacteria strains.</title>
        <authorList>
            <person name="Klenk H.-P."/>
        </authorList>
    </citation>
    <scope>NUCLEOTIDE SEQUENCE</scope>
    <source>
        <strain evidence="4">DSM 45632</strain>
    </source>
</reference>
<feature type="transmembrane region" description="Helical" evidence="2">
    <location>
        <begin position="81"/>
        <end position="103"/>
    </location>
</feature>